<evidence type="ECO:0000313" key="3">
    <source>
        <dbReference type="Proteomes" id="UP001266305"/>
    </source>
</evidence>
<name>A0ABQ9VU76_SAGOE</name>
<gene>
    <name evidence="2" type="ORF">P7K49_012136</name>
</gene>
<accession>A0ABQ9VU76</accession>
<reference evidence="2 3" key="1">
    <citation type="submission" date="2023-05" db="EMBL/GenBank/DDBJ databases">
        <title>B98-5 Cell Line De Novo Hybrid Assembly: An Optical Mapping Approach.</title>
        <authorList>
            <person name="Kananen K."/>
            <person name="Auerbach J.A."/>
            <person name="Kautto E."/>
            <person name="Blachly J.S."/>
        </authorList>
    </citation>
    <scope>NUCLEOTIDE SEQUENCE [LARGE SCALE GENOMIC DNA]</scope>
    <source>
        <strain evidence="2">B95-8</strain>
        <tissue evidence="2">Cell line</tissue>
    </source>
</reference>
<dbReference type="Proteomes" id="UP001266305">
    <property type="component" value="Unassembled WGS sequence"/>
</dbReference>
<proteinExistence type="predicted"/>
<comment type="caution">
    <text evidence="2">The sequence shown here is derived from an EMBL/GenBank/DDBJ whole genome shotgun (WGS) entry which is preliminary data.</text>
</comment>
<evidence type="ECO:0000313" key="2">
    <source>
        <dbReference type="EMBL" id="KAK2112389.1"/>
    </source>
</evidence>
<feature type="compositionally biased region" description="Pro residues" evidence="1">
    <location>
        <begin position="95"/>
        <end position="107"/>
    </location>
</feature>
<organism evidence="2 3">
    <name type="scientific">Saguinus oedipus</name>
    <name type="common">Cotton-top tamarin</name>
    <name type="synonym">Oedipomidas oedipus</name>
    <dbReference type="NCBI Taxonomy" id="9490"/>
    <lineage>
        <taxon>Eukaryota</taxon>
        <taxon>Metazoa</taxon>
        <taxon>Chordata</taxon>
        <taxon>Craniata</taxon>
        <taxon>Vertebrata</taxon>
        <taxon>Euteleostomi</taxon>
        <taxon>Mammalia</taxon>
        <taxon>Eutheria</taxon>
        <taxon>Euarchontoglires</taxon>
        <taxon>Primates</taxon>
        <taxon>Haplorrhini</taxon>
        <taxon>Platyrrhini</taxon>
        <taxon>Cebidae</taxon>
        <taxon>Callitrichinae</taxon>
        <taxon>Saguinus</taxon>
    </lineage>
</organism>
<keyword evidence="3" id="KW-1185">Reference proteome</keyword>
<feature type="region of interest" description="Disordered" evidence="1">
    <location>
        <begin position="89"/>
        <end position="135"/>
    </location>
</feature>
<protein>
    <submittedName>
        <fullName evidence="2">Uncharacterized protein</fullName>
    </submittedName>
</protein>
<dbReference type="EMBL" id="JASSZA010000005">
    <property type="protein sequence ID" value="KAK2112389.1"/>
    <property type="molecule type" value="Genomic_DNA"/>
</dbReference>
<evidence type="ECO:0000256" key="1">
    <source>
        <dbReference type="SAM" id="MobiDB-lite"/>
    </source>
</evidence>
<sequence length="242" mass="26580">MGLSPVGTPRVAVHYSPVPSAKVGESQDLVQPASQASPPVHRPAFTHQLRKHLLQLVHIHKNGIFCLGLPHRTDCCFCSEKLEKWGMLGDLKPRPTGPQPEPVPPPTSTGSPQNQAVAPDQQAQETKFRSPGPCGKQENMSWFSCWKNKRNPGHCTLEGAWALGSPTTKIFSSSAMSCSESPLTARQGEEVMWDPRPLSWLGPPDATHPPQGLGPAELWERYRRMGTPFPPAPHPHLWSCHP</sequence>